<dbReference type="SMART" id="SM00181">
    <property type="entry name" value="EGF"/>
    <property type="match status" value="2"/>
</dbReference>
<feature type="disulfide bond" evidence="3">
    <location>
        <begin position="185"/>
        <end position="194"/>
    </location>
</feature>
<evidence type="ECO:0000313" key="5">
    <source>
        <dbReference type="EMBL" id="CAE4667112.1"/>
    </source>
</evidence>
<feature type="disulfide bond" evidence="3">
    <location>
        <begin position="316"/>
        <end position="326"/>
    </location>
</feature>
<gene>
    <name evidence="5" type="ORF">DBRI00130_LOCUS43395</name>
</gene>
<evidence type="ECO:0000256" key="2">
    <source>
        <dbReference type="ARBA" id="ARBA00023157"/>
    </source>
</evidence>
<accession>A0A7S4T8L0</accession>
<keyword evidence="1" id="KW-0732">Signal</keyword>
<organism evidence="5">
    <name type="scientific">Ditylum brightwellii</name>
    <dbReference type="NCBI Taxonomy" id="49249"/>
    <lineage>
        <taxon>Eukaryota</taxon>
        <taxon>Sar</taxon>
        <taxon>Stramenopiles</taxon>
        <taxon>Ochrophyta</taxon>
        <taxon>Bacillariophyta</taxon>
        <taxon>Mediophyceae</taxon>
        <taxon>Lithodesmiophycidae</taxon>
        <taxon>Lithodesmiales</taxon>
        <taxon>Lithodesmiaceae</taxon>
        <taxon>Ditylum</taxon>
    </lineage>
</organism>
<comment type="caution">
    <text evidence="3">Lacks conserved residue(s) required for the propagation of feature annotation.</text>
</comment>
<evidence type="ECO:0000256" key="1">
    <source>
        <dbReference type="ARBA" id="ARBA00022729"/>
    </source>
</evidence>
<dbReference type="InterPro" id="IPR050969">
    <property type="entry name" value="Dev_Signal_Modulators"/>
</dbReference>
<dbReference type="PANTHER" id="PTHR14949:SF56">
    <property type="entry name" value="EGF-LIKE-DOMAIN, MULTIPLE 7"/>
    <property type="match status" value="1"/>
</dbReference>
<dbReference type="PROSITE" id="PS50026">
    <property type="entry name" value="EGF_3"/>
    <property type="match status" value="2"/>
</dbReference>
<sequence>MGDLVVYPSIYWQGQWAEGTYCGSCPIPFHDSLLTLQLLSLEPIAASELHNVVVGQSNSIQAFCGNGLDDTSFMIGTDASGLIETQTIEQSGRIGVGCDDLSKCSGHGSCDHCYNICNCYEGYGHSVDVSGTVVKIIDIQPDCSNKTCPLGHSAAVIPTSTNDAHGASECSNNGLCNRLSGECVCFELWEGSACQRRKCPNFCSGHGICASMMEQSFLSNAIPLSSSPDSLEYGSTDEMRDTIAWDHDTMQSCVCDSSWEVGLGSGEVQVSEWFLPDCSRRRCPSGDNPETAANELDCSGVTAPGGRGVGEEGNLCYVECSNQGICEYDETNGIGKCKCFPGYIGDNCDTKSEYGGRDGVWSMN</sequence>
<dbReference type="InterPro" id="IPR000742">
    <property type="entry name" value="EGF"/>
</dbReference>
<proteinExistence type="predicted"/>
<feature type="disulfide bond" evidence="3">
    <location>
        <begin position="339"/>
        <end position="348"/>
    </location>
</feature>
<evidence type="ECO:0000256" key="3">
    <source>
        <dbReference type="PROSITE-ProRule" id="PRU00076"/>
    </source>
</evidence>
<reference evidence="5" key="1">
    <citation type="submission" date="2021-01" db="EMBL/GenBank/DDBJ databases">
        <authorList>
            <person name="Corre E."/>
            <person name="Pelletier E."/>
            <person name="Niang G."/>
            <person name="Scheremetjew M."/>
            <person name="Finn R."/>
            <person name="Kale V."/>
            <person name="Holt S."/>
            <person name="Cochrane G."/>
            <person name="Meng A."/>
            <person name="Brown T."/>
            <person name="Cohen L."/>
        </authorList>
    </citation>
    <scope>NUCLEOTIDE SEQUENCE</scope>
    <source>
        <strain evidence="5">GSO104</strain>
    </source>
</reference>
<feature type="domain" description="EGF-like" evidence="4">
    <location>
        <begin position="161"/>
        <end position="195"/>
    </location>
</feature>
<dbReference type="PROSITE" id="PS01186">
    <property type="entry name" value="EGF_2"/>
    <property type="match status" value="1"/>
</dbReference>
<keyword evidence="3" id="KW-0245">EGF-like domain</keyword>
<name>A0A7S4T8L0_9STRA</name>
<dbReference type="PROSITE" id="PS00022">
    <property type="entry name" value="EGF_1"/>
    <property type="match status" value="2"/>
</dbReference>
<dbReference type="PANTHER" id="PTHR14949">
    <property type="entry name" value="EGF-LIKE-DOMAIN, MULTIPLE 7, 8"/>
    <property type="match status" value="1"/>
</dbReference>
<feature type="disulfide bond" evidence="3">
    <location>
        <begin position="320"/>
        <end position="337"/>
    </location>
</feature>
<keyword evidence="2 3" id="KW-1015">Disulfide bond</keyword>
<feature type="domain" description="EGF-like" evidence="4">
    <location>
        <begin position="312"/>
        <end position="349"/>
    </location>
</feature>
<evidence type="ECO:0000259" key="4">
    <source>
        <dbReference type="PROSITE" id="PS50026"/>
    </source>
</evidence>
<dbReference type="AlphaFoldDB" id="A0A7S4T8L0"/>
<dbReference type="Gene3D" id="2.10.25.10">
    <property type="entry name" value="Laminin"/>
    <property type="match status" value="1"/>
</dbReference>
<dbReference type="EMBL" id="HBNS01060292">
    <property type="protein sequence ID" value="CAE4667112.1"/>
    <property type="molecule type" value="Transcribed_RNA"/>
</dbReference>
<protein>
    <recommendedName>
        <fullName evidence="4">EGF-like domain-containing protein</fullName>
    </recommendedName>
</protein>